<comment type="caution">
    <text evidence="3">The sequence shown here is derived from an EMBL/GenBank/DDBJ whole genome shotgun (WGS) entry which is preliminary data.</text>
</comment>
<gene>
    <name evidence="3" type="ORF">GCM10009787_55950</name>
</gene>
<name>A0ABP5NP44_9ACTN</name>
<evidence type="ECO:0000313" key="3">
    <source>
        <dbReference type="EMBL" id="GAA2201360.1"/>
    </source>
</evidence>
<feature type="compositionally biased region" description="Basic and acidic residues" evidence="1">
    <location>
        <begin position="1"/>
        <end position="22"/>
    </location>
</feature>
<keyword evidence="2" id="KW-1133">Transmembrane helix</keyword>
<dbReference type="EMBL" id="BAAAOQ010000020">
    <property type="protein sequence ID" value="GAA2201360.1"/>
    <property type="molecule type" value="Genomic_DNA"/>
</dbReference>
<sequence length="201" mass="21713">MSDAPRRGTADLTRDHARRSVEPRGPPAPGSGTAEAHHLLGAGPRAAGRERISAVARQAVRHPDAGRRPASARRGKGSAMTFQNPAHRGGPRRGRFDQLAEYASNFTSSPLFFLFCLLLVGFFVAAHIALLPSEVLLLAGGSMTAVTLLLLALLKNAEMRAEHAIQRKLDAIAAALLEAHRDDRGQAFEDLRKAIRMEEET</sequence>
<feature type="transmembrane region" description="Helical" evidence="2">
    <location>
        <begin position="111"/>
        <end position="130"/>
    </location>
</feature>
<evidence type="ECO:0008006" key="5">
    <source>
        <dbReference type="Google" id="ProtNLM"/>
    </source>
</evidence>
<accession>A0ABP5NP44</accession>
<keyword evidence="2" id="KW-0812">Transmembrane</keyword>
<organism evidence="3 4">
    <name type="scientific">Streptomyces bangladeshensis</name>
    <dbReference type="NCBI Taxonomy" id="295352"/>
    <lineage>
        <taxon>Bacteria</taxon>
        <taxon>Bacillati</taxon>
        <taxon>Actinomycetota</taxon>
        <taxon>Actinomycetes</taxon>
        <taxon>Kitasatosporales</taxon>
        <taxon>Streptomycetaceae</taxon>
        <taxon>Streptomyces</taxon>
    </lineage>
</organism>
<keyword evidence="2" id="KW-0472">Membrane</keyword>
<feature type="region of interest" description="Disordered" evidence="1">
    <location>
        <begin position="1"/>
        <end position="37"/>
    </location>
</feature>
<reference evidence="4" key="1">
    <citation type="journal article" date="2019" name="Int. J. Syst. Evol. Microbiol.">
        <title>The Global Catalogue of Microorganisms (GCM) 10K type strain sequencing project: providing services to taxonomists for standard genome sequencing and annotation.</title>
        <authorList>
            <consortium name="The Broad Institute Genomics Platform"/>
            <consortium name="The Broad Institute Genome Sequencing Center for Infectious Disease"/>
            <person name="Wu L."/>
            <person name="Ma J."/>
        </authorList>
    </citation>
    <scope>NUCLEOTIDE SEQUENCE [LARGE SCALE GENOMIC DNA]</scope>
    <source>
        <strain evidence="4">JCM 14924</strain>
    </source>
</reference>
<evidence type="ECO:0000313" key="4">
    <source>
        <dbReference type="Proteomes" id="UP001501391"/>
    </source>
</evidence>
<keyword evidence="4" id="KW-1185">Reference proteome</keyword>
<protein>
    <recommendedName>
        <fullName evidence="5">Low affinity Fe/Cu permease</fullName>
    </recommendedName>
</protein>
<dbReference type="Proteomes" id="UP001501391">
    <property type="component" value="Unassembled WGS sequence"/>
</dbReference>
<proteinExistence type="predicted"/>
<feature type="region of interest" description="Disordered" evidence="1">
    <location>
        <begin position="56"/>
        <end position="93"/>
    </location>
</feature>
<evidence type="ECO:0000256" key="1">
    <source>
        <dbReference type="SAM" id="MobiDB-lite"/>
    </source>
</evidence>
<feature type="transmembrane region" description="Helical" evidence="2">
    <location>
        <begin position="136"/>
        <end position="154"/>
    </location>
</feature>
<evidence type="ECO:0000256" key="2">
    <source>
        <dbReference type="SAM" id="Phobius"/>
    </source>
</evidence>